<dbReference type="SUPFAM" id="SSF51726">
    <property type="entry name" value="UROD/MetE-like"/>
    <property type="match status" value="1"/>
</dbReference>
<comment type="cofactor">
    <cofactor evidence="1">
        <name>Zn(2+)</name>
        <dbReference type="ChEBI" id="CHEBI:29105"/>
    </cofactor>
</comment>
<feature type="domain" description="Cobalamin-independent methionine synthase MetE C-terminal/archaeal" evidence="5">
    <location>
        <begin position="16"/>
        <end position="336"/>
    </location>
</feature>
<evidence type="ECO:0000256" key="1">
    <source>
        <dbReference type="ARBA" id="ARBA00001947"/>
    </source>
</evidence>
<dbReference type="RefSeq" id="WP_339121931.1">
    <property type="nucleotide sequence ID" value="NZ_BAABKS010000042.1"/>
</dbReference>
<gene>
    <name evidence="6" type="ORF">ACFQ34_18505</name>
</gene>
<dbReference type="Gene3D" id="3.20.20.210">
    <property type="match status" value="1"/>
</dbReference>
<dbReference type="EMBL" id="JBHTMB010000152">
    <property type="protein sequence ID" value="MFD1235284.1"/>
    <property type="molecule type" value="Genomic_DNA"/>
</dbReference>
<dbReference type="InterPro" id="IPR000132">
    <property type="entry name" value="Nitrilase/CN_hydratase_CS"/>
</dbReference>
<evidence type="ECO:0000313" key="7">
    <source>
        <dbReference type="Proteomes" id="UP001597182"/>
    </source>
</evidence>
<proteinExistence type="predicted"/>
<keyword evidence="2" id="KW-0479">Metal-binding</keyword>
<keyword evidence="7" id="KW-1185">Reference proteome</keyword>
<reference evidence="7" key="1">
    <citation type="journal article" date="2019" name="Int. J. Syst. Evol. Microbiol.">
        <title>The Global Catalogue of Microorganisms (GCM) 10K type strain sequencing project: providing services to taxonomists for standard genome sequencing and annotation.</title>
        <authorList>
            <consortium name="The Broad Institute Genomics Platform"/>
            <consortium name="The Broad Institute Genome Sequencing Center for Infectious Disease"/>
            <person name="Wu L."/>
            <person name="Ma J."/>
        </authorList>
    </citation>
    <scope>NUCLEOTIDE SEQUENCE [LARGE SCALE GENOMIC DNA]</scope>
    <source>
        <strain evidence="7">CCUG 49018</strain>
    </source>
</reference>
<accession>A0ABW3VJF2</accession>
<dbReference type="PANTHER" id="PTHR30519">
    <property type="entry name" value="5-METHYLTETRAHYDROPTEROYLTRIGLUTAMATE--HOMOCYSTEINE METHYLTRANSFERASE"/>
    <property type="match status" value="1"/>
</dbReference>
<dbReference type="CDD" id="cd03311">
    <property type="entry name" value="CIMS_C_terminal_like"/>
    <property type="match status" value="1"/>
</dbReference>
<dbReference type="Pfam" id="PF01717">
    <property type="entry name" value="Meth_synt_2"/>
    <property type="match status" value="1"/>
</dbReference>
<dbReference type="Proteomes" id="UP001597182">
    <property type="component" value="Unassembled WGS sequence"/>
</dbReference>
<feature type="active site" description="Proton acceptor" evidence="4">
    <location>
        <position position="191"/>
    </location>
</feature>
<sequence>MSAPRNAALMGRVPLLPTTVVGSYPVPEWMERLKTDYYRSRMSFAQLTDLHEMAIKAALRDQELAGIDIVSDGELRRDNDIDYFLARMPGVEIPQTAKDFYFDYYEARVPAPLPDRFATAPLGLADDFAFTAEQTSGPVKFSFTGPFSLSRRIHDSAYADQRELVLAIARVLNAEAHALAERGAQLLQIDEPFLAGYPDAVGTAIEAVNIVTEGVDVTWGLHVCYGNRYARPLWEGHYDFLFPAVLDARVDQLVLEFARKGYEDLPVIEKFGWDRTIGLGVVDVKSSEVETPELIASRIRSALELVPAERLVVNPDCGLRNVTGAVARAKLAAMVAGTAAVRAELASRITAPPVNAIAAASESPTETAPESVARGA</sequence>
<dbReference type="InterPro" id="IPR002629">
    <property type="entry name" value="Met_Synth_C/arc"/>
</dbReference>
<organism evidence="6 7">
    <name type="scientific">Pseudonocardia benzenivorans</name>
    <dbReference type="NCBI Taxonomy" id="228005"/>
    <lineage>
        <taxon>Bacteria</taxon>
        <taxon>Bacillati</taxon>
        <taxon>Actinomycetota</taxon>
        <taxon>Actinomycetes</taxon>
        <taxon>Pseudonocardiales</taxon>
        <taxon>Pseudonocardiaceae</taxon>
        <taxon>Pseudonocardia</taxon>
    </lineage>
</organism>
<comment type="caution">
    <text evidence="6">The sequence shown here is derived from an EMBL/GenBank/DDBJ whole genome shotgun (WGS) entry which is preliminary data.</text>
</comment>
<evidence type="ECO:0000256" key="4">
    <source>
        <dbReference type="PROSITE-ProRule" id="PRU10139"/>
    </source>
</evidence>
<evidence type="ECO:0000256" key="2">
    <source>
        <dbReference type="ARBA" id="ARBA00022723"/>
    </source>
</evidence>
<name>A0ABW3VJF2_9PSEU</name>
<keyword evidence="3" id="KW-0862">Zinc</keyword>
<evidence type="ECO:0000313" key="6">
    <source>
        <dbReference type="EMBL" id="MFD1235284.1"/>
    </source>
</evidence>
<dbReference type="InterPro" id="IPR038071">
    <property type="entry name" value="UROD/MetE-like_sf"/>
</dbReference>
<dbReference type="PROSITE" id="PS00920">
    <property type="entry name" value="NITRIL_CHT_1"/>
    <property type="match status" value="1"/>
</dbReference>
<evidence type="ECO:0000259" key="5">
    <source>
        <dbReference type="Pfam" id="PF01717"/>
    </source>
</evidence>
<evidence type="ECO:0000256" key="3">
    <source>
        <dbReference type="ARBA" id="ARBA00022833"/>
    </source>
</evidence>
<protein>
    <recommendedName>
        <fullName evidence="5">Cobalamin-independent methionine synthase MetE C-terminal/archaeal domain-containing protein</fullName>
    </recommendedName>
</protein>